<dbReference type="PANTHER" id="PTHR23530:SF1">
    <property type="entry name" value="PERMEASE, MAJOR FACILITATOR SUPERFAMILY-RELATED"/>
    <property type="match status" value="1"/>
</dbReference>
<evidence type="ECO:0000256" key="1">
    <source>
        <dbReference type="ARBA" id="ARBA00004651"/>
    </source>
</evidence>
<dbReference type="SUPFAM" id="SSF103473">
    <property type="entry name" value="MFS general substrate transporter"/>
    <property type="match status" value="1"/>
</dbReference>
<proteinExistence type="predicted"/>
<comment type="subcellular location">
    <subcellularLocation>
        <location evidence="1">Cell membrane</location>
        <topology evidence="1">Multi-pass membrane protein</topology>
    </subcellularLocation>
</comment>
<name>A0A0K1JRD1_9MICO</name>
<dbReference type="STRING" id="571913.VV02_24575"/>
<dbReference type="InterPro" id="IPR036259">
    <property type="entry name" value="MFS_trans_sf"/>
</dbReference>
<gene>
    <name evidence="7" type="ORF">VV02_24575</name>
</gene>
<dbReference type="InterPro" id="IPR053160">
    <property type="entry name" value="MFS_DHA3_Transporter"/>
</dbReference>
<keyword evidence="8" id="KW-1185">Reference proteome</keyword>
<feature type="transmembrane region" description="Helical" evidence="5">
    <location>
        <begin position="26"/>
        <end position="49"/>
    </location>
</feature>
<dbReference type="PROSITE" id="PS50850">
    <property type="entry name" value="MFS"/>
    <property type="match status" value="1"/>
</dbReference>
<dbReference type="Gene3D" id="1.20.1250.20">
    <property type="entry name" value="MFS general substrate transporter like domains"/>
    <property type="match status" value="1"/>
</dbReference>
<feature type="transmembrane region" description="Helical" evidence="5">
    <location>
        <begin position="146"/>
        <end position="164"/>
    </location>
</feature>
<feature type="domain" description="Major facilitator superfamily (MFS) profile" evidence="6">
    <location>
        <begin position="1"/>
        <end position="389"/>
    </location>
</feature>
<keyword evidence="2 5" id="KW-0812">Transmembrane</keyword>
<keyword evidence="3 5" id="KW-1133">Transmembrane helix</keyword>
<dbReference type="KEGG" id="lmoi:VV02_24575"/>
<organism evidence="7 8">
    <name type="scientific">Luteipulveratus mongoliensis</name>
    <dbReference type="NCBI Taxonomy" id="571913"/>
    <lineage>
        <taxon>Bacteria</taxon>
        <taxon>Bacillati</taxon>
        <taxon>Actinomycetota</taxon>
        <taxon>Actinomycetes</taxon>
        <taxon>Micrococcales</taxon>
        <taxon>Dermacoccaceae</taxon>
        <taxon>Luteipulveratus</taxon>
    </lineage>
</organism>
<keyword evidence="4 5" id="KW-0472">Membrane</keyword>
<dbReference type="PATRIC" id="fig|571913.6.peg.4983"/>
<sequence>MSLFWVLSTTLNIVYQVTVVDLSAFQLVVVGTVLEATCFLFEIPTGIVADLYSRRLSIIIGVLLMGAGFTLQGAVPTFWAVLSAQVVWGIGYTFTSGAWEAWITDEVGEDSVQPVFTREQQIDLAATFVGTAAAGLLGLVNVRLPIVLGGIAVMLAAVGLALRMPEENFHRTPREERETFAHMARSFKEGLATARTRPVVRSFLLISLFVGLASEAFDRLWTARILDDFQLPSLFGSREPALWFTIFALISAALSLAVSLVVNRWAERAVRNPHPNRLLAVLILVQMVGVVGLALLGNLWIALAAMWLRAAAQKLAYPVQAAWLNRNVDSASRATVLSMNSQADAIGQVVGGPPLGALGSRSGIPVALVTSAFVLAPAAAVYARLKPTKTPTDSVPIS</sequence>
<evidence type="ECO:0000256" key="2">
    <source>
        <dbReference type="ARBA" id="ARBA00022692"/>
    </source>
</evidence>
<feature type="transmembrane region" description="Helical" evidence="5">
    <location>
        <begin position="241"/>
        <end position="266"/>
    </location>
</feature>
<dbReference type="InterPro" id="IPR020846">
    <property type="entry name" value="MFS_dom"/>
</dbReference>
<dbReference type="AlphaFoldDB" id="A0A0K1JRD1"/>
<evidence type="ECO:0000313" key="8">
    <source>
        <dbReference type="Proteomes" id="UP000066480"/>
    </source>
</evidence>
<dbReference type="EMBL" id="CP011112">
    <property type="protein sequence ID" value="AKU19284.1"/>
    <property type="molecule type" value="Genomic_DNA"/>
</dbReference>
<dbReference type="Proteomes" id="UP000066480">
    <property type="component" value="Chromosome"/>
</dbReference>
<dbReference type="PANTHER" id="PTHR23530">
    <property type="entry name" value="TRANSPORT PROTEIN-RELATED"/>
    <property type="match status" value="1"/>
</dbReference>
<dbReference type="CDD" id="cd06174">
    <property type="entry name" value="MFS"/>
    <property type="match status" value="1"/>
</dbReference>
<evidence type="ECO:0000256" key="4">
    <source>
        <dbReference type="ARBA" id="ARBA00023136"/>
    </source>
</evidence>
<feature type="transmembrane region" description="Helical" evidence="5">
    <location>
        <begin position="278"/>
        <end position="308"/>
    </location>
</feature>
<evidence type="ECO:0000313" key="7">
    <source>
        <dbReference type="EMBL" id="AKU19284.1"/>
    </source>
</evidence>
<reference evidence="7 8" key="1">
    <citation type="submission" date="2015-03" db="EMBL/GenBank/DDBJ databases">
        <title>Luteipulveratus halotolerans sp. nov., a novel actinobacterium (Dermacoccaceae) from Sarawak, Malaysia.</title>
        <authorList>
            <person name="Juboi H."/>
            <person name="Basik A."/>
            <person name="Shamsul S.S."/>
            <person name="Arnold P."/>
            <person name="Schmitt E.K."/>
            <person name="Sanglier J.-J."/>
            <person name="Yeo T."/>
        </authorList>
    </citation>
    <scope>NUCLEOTIDE SEQUENCE [LARGE SCALE GENOMIC DNA]</scope>
    <source>
        <strain evidence="7 8">MN07-A0370</strain>
    </source>
</reference>
<evidence type="ECO:0000256" key="5">
    <source>
        <dbReference type="SAM" id="Phobius"/>
    </source>
</evidence>
<dbReference type="InterPro" id="IPR011701">
    <property type="entry name" value="MFS"/>
</dbReference>
<dbReference type="GO" id="GO:0022857">
    <property type="term" value="F:transmembrane transporter activity"/>
    <property type="evidence" value="ECO:0007669"/>
    <property type="project" value="InterPro"/>
</dbReference>
<evidence type="ECO:0000259" key="6">
    <source>
        <dbReference type="PROSITE" id="PS50850"/>
    </source>
</evidence>
<evidence type="ECO:0000256" key="3">
    <source>
        <dbReference type="ARBA" id="ARBA00022989"/>
    </source>
</evidence>
<feature type="transmembrane region" description="Helical" evidence="5">
    <location>
        <begin position="56"/>
        <end position="75"/>
    </location>
</feature>
<feature type="transmembrane region" description="Helical" evidence="5">
    <location>
        <begin position="203"/>
        <end position="221"/>
    </location>
</feature>
<dbReference type="GO" id="GO:0005886">
    <property type="term" value="C:plasma membrane"/>
    <property type="evidence" value="ECO:0007669"/>
    <property type="project" value="UniProtKB-SubCell"/>
</dbReference>
<accession>A0A0K1JRD1</accession>
<protein>
    <recommendedName>
        <fullName evidence="6">Major facilitator superfamily (MFS) profile domain-containing protein</fullName>
    </recommendedName>
</protein>
<dbReference type="Pfam" id="PF07690">
    <property type="entry name" value="MFS_1"/>
    <property type="match status" value="1"/>
</dbReference>
<feature type="transmembrane region" description="Helical" evidence="5">
    <location>
        <begin position="363"/>
        <end position="383"/>
    </location>
</feature>